<dbReference type="Proteomes" id="UP000237381">
    <property type="component" value="Unassembled WGS sequence"/>
</dbReference>
<evidence type="ECO:0000313" key="1">
    <source>
        <dbReference type="EMBL" id="POR51033.1"/>
    </source>
</evidence>
<dbReference type="AlphaFoldDB" id="A0A2S4M8F5"/>
<sequence>MTSFRIVQPEIKEHGCGVSDHSGVLVRLLRERKLDAQRYAVPNRAAVSSVPVVPGDVWILQLSIYGFSRKGVPLWLPAFVDAARARGVKVVVYFHELWVLVARGLSSAYWLAPMQRRICERVAELADYAFFNTDWAYTWGVERMGERAMYAPTFSNVGEPEAVNAWREREDVAVVFGSARTREEIYREALPALAEQLGRGHIERVIDIGSGGAWLDAVAQALMPWPFEATGPLPSEAISQRLMRAKWGFFNTPWGQASKSGVYAAYACHGVAPVSIFDGVGNYPVPMHYPLPERHFLTRNAFRDAGDALDTTSAAIGARVFAEHARSAQLIEKIVEITS</sequence>
<organism evidence="1 2">
    <name type="scientific">Paraburkholderia eburnea</name>
    <dbReference type="NCBI Taxonomy" id="1189126"/>
    <lineage>
        <taxon>Bacteria</taxon>
        <taxon>Pseudomonadati</taxon>
        <taxon>Pseudomonadota</taxon>
        <taxon>Betaproteobacteria</taxon>
        <taxon>Burkholderiales</taxon>
        <taxon>Burkholderiaceae</taxon>
        <taxon>Paraburkholderia</taxon>
    </lineage>
</organism>
<dbReference type="EMBL" id="PQGA01000007">
    <property type="protein sequence ID" value="POR51033.1"/>
    <property type="molecule type" value="Genomic_DNA"/>
</dbReference>
<name>A0A2S4M8F5_9BURK</name>
<protein>
    <recommendedName>
        <fullName evidence="3">Glycosyltransferase involved in cell wall biosynthesis</fullName>
    </recommendedName>
</protein>
<proteinExistence type="predicted"/>
<keyword evidence="2" id="KW-1185">Reference proteome</keyword>
<gene>
    <name evidence="1" type="ORF">B0G62_10759</name>
</gene>
<comment type="caution">
    <text evidence="1">The sequence shown here is derived from an EMBL/GenBank/DDBJ whole genome shotgun (WGS) entry which is preliminary data.</text>
</comment>
<evidence type="ECO:0008006" key="3">
    <source>
        <dbReference type="Google" id="ProtNLM"/>
    </source>
</evidence>
<dbReference type="RefSeq" id="WP_167401267.1">
    <property type="nucleotide sequence ID" value="NZ_PQGA01000007.1"/>
</dbReference>
<accession>A0A2S4M8F5</accession>
<evidence type="ECO:0000313" key="2">
    <source>
        <dbReference type="Proteomes" id="UP000237381"/>
    </source>
</evidence>
<reference evidence="1 2" key="1">
    <citation type="submission" date="2018-01" db="EMBL/GenBank/DDBJ databases">
        <title>Genomic Encyclopedia of Type Strains, Phase III (KMG-III): the genomes of soil and plant-associated and newly described type strains.</title>
        <authorList>
            <person name="Whitman W."/>
        </authorList>
    </citation>
    <scope>NUCLEOTIDE SEQUENCE [LARGE SCALE GENOMIC DNA]</scope>
    <source>
        <strain evidence="1 2">JCM 18070</strain>
    </source>
</reference>